<organism evidence="2 3">
    <name type="scientific">Marinobacterium nitratireducens</name>
    <dbReference type="NCBI Taxonomy" id="518897"/>
    <lineage>
        <taxon>Bacteria</taxon>
        <taxon>Pseudomonadati</taxon>
        <taxon>Pseudomonadota</taxon>
        <taxon>Gammaproteobacteria</taxon>
        <taxon>Oceanospirillales</taxon>
        <taxon>Oceanospirillaceae</taxon>
        <taxon>Marinobacterium</taxon>
    </lineage>
</organism>
<feature type="transmembrane region" description="Helical" evidence="1">
    <location>
        <begin position="12"/>
        <end position="30"/>
    </location>
</feature>
<name>A0A918DWW5_9GAMM</name>
<dbReference type="InterPro" id="IPR012902">
    <property type="entry name" value="N_methyl_site"/>
</dbReference>
<evidence type="ECO:0000313" key="2">
    <source>
        <dbReference type="EMBL" id="GGO88248.1"/>
    </source>
</evidence>
<protein>
    <submittedName>
        <fullName evidence="2">Type IV pilin</fullName>
    </submittedName>
</protein>
<evidence type="ECO:0000256" key="1">
    <source>
        <dbReference type="SAM" id="Phobius"/>
    </source>
</evidence>
<dbReference type="AlphaFoldDB" id="A0A918DWW5"/>
<dbReference type="EMBL" id="BMLT01000016">
    <property type="protein sequence ID" value="GGO88248.1"/>
    <property type="molecule type" value="Genomic_DNA"/>
</dbReference>
<gene>
    <name evidence="2" type="ORF">GCM10011348_43310</name>
</gene>
<comment type="caution">
    <text evidence="2">The sequence shown here is derived from an EMBL/GenBank/DDBJ whole genome shotgun (WGS) entry which is preliminary data.</text>
</comment>
<dbReference type="Pfam" id="PF07963">
    <property type="entry name" value="N_methyl"/>
    <property type="match status" value="1"/>
</dbReference>
<keyword evidence="3" id="KW-1185">Reference proteome</keyword>
<evidence type="ECO:0000313" key="3">
    <source>
        <dbReference type="Proteomes" id="UP000599578"/>
    </source>
</evidence>
<proteinExistence type="predicted"/>
<keyword evidence="1" id="KW-0472">Membrane</keyword>
<keyword evidence="1" id="KW-1133">Transmembrane helix</keyword>
<dbReference type="Proteomes" id="UP000599578">
    <property type="component" value="Unassembled WGS sequence"/>
</dbReference>
<keyword evidence="1" id="KW-0812">Transmembrane</keyword>
<accession>A0A918DWW5</accession>
<dbReference type="PROSITE" id="PS00409">
    <property type="entry name" value="PROKAR_NTER_METHYL"/>
    <property type="match status" value="1"/>
</dbReference>
<reference evidence="2 3" key="1">
    <citation type="journal article" date="2014" name="Int. J. Syst. Evol. Microbiol.">
        <title>Complete genome sequence of Corynebacterium casei LMG S-19264T (=DSM 44701T), isolated from a smear-ripened cheese.</title>
        <authorList>
            <consortium name="US DOE Joint Genome Institute (JGI-PGF)"/>
            <person name="Walter F."/>
            <person name="Albersmeier A."/>
            <person name="Kalinowski J."/>
            <person name="Ruckert C."/>
        </authorList>
    </citation>
    <scope>NUCLEOTIDE SEQUENCE [LARGE SCALE GENOMIC DNA]</scope>
    <source>
        <strain evidence="2 3">CGMCC 1.7286</strain>
    </source>
</reference>
<sequence length="230" mass="24611">MRQRGISLIELMIAMVLGLLIAAVVISMYGTTIASTQQAMTTIRLNQELRIAMDTIVRDIRRAGYSTVDAVSDNPYRDLVRVTSSATGPLAVFLNDSTALADTDTQGSCILLGYESTFDTASGGERIAGFRHDTTDNTIEAMWGVIASASQPATVCNGFGSWYNLLDENTVSASVSFILRDDAVAYTPVSVASFAQGTVKSIRVAISADSLIDPNISAELVEDVRIRGDL</sequence>